<dbReference type="AlphaFoldDB" id="A0A4Y7RWF3"/>
<comment type="similarity">
    <text evidence="1 2">Belongs to the anti-sigma-factor antagonist family.</text>
</comment>
<dbReference type="RefSeq" id="WP_134212361.1">
    <property type="nucleotide sequence ID" value="NZ_QFFZ01000003.1"/>
</dbReference>
<reference evidence="4 5" key="1">
    <citation type="journal article" date="2018" name="Environ. Microbiol.">
        <title>Novel energy conservation strategies and behaviour of Pelotomaculum schinkii driving syntrophic propionate catabolism.</title>
        <authorList>
            <person name="Hidalgo-Ahumada C.A.P."/>
            <person name="Nobu M.K."/>
            <person name="Narihiro T."/>
            <person name="Tamaki H."/>
            <person name="Liu W.T."/>
            <person name="Kamagata Y."/>
            <person name="Stams A.J.M."/>
            <person name="Imachi H."/>
            <person name="Sousa D.Z."/>
        </authorList>
    </citation>
    <scope>NUCLEOTIDE SEQUENCE [LARGE SCALE GENOMIC DNA]</scope>
    <source>
        <strain evidence="4 5">MGP</strain>
    </source>
</reference>
<accession>A0A4Y7RWF3</accession>
<evidence type="ECO:0000256" key="1">
    <source>
        <dbReference type="ARBA" id="ARBA00009013"/>
    </source>
</evidence>
<evidence type="ECO:0000313" key="5">
    <source>
        <dbReference type="Proteomes" id="UP000297597"/>
    </source>
</evidence>
<evidence type="ECO:0000259" key="3">
    <source>
        <dbReference type="PROSITE" id="PS50801"/>
    </source>
</evidence>
<name>A0A4Y7RWF3_9FIRM</name>
<organism evidence="4 5">
    <name type="scientific">Pelotomaculum propionicicum</name>
    <dbReference type="NCBI Taxonomy" id="258475"/>
    <lineage>
        <taxon>Bacteria</taxon>
        <taxon>Bacillati</taxon>
        <taxon>Bacillota</taxon>
        <taxon>Clostridia</taxon>
        <taxon>Eubacteriales</taxon>
        <taxon>Desulfotomaculaceae</taxon>
        <taxon>Pelotomaculum</taxon>
    </lineage>
</organism>
<comment type="caution">
    <text evidence="4">The sequence shown here is derived from an EMBL/GenBank/DDBJ whole genome shotgun (WGS) entry which is preliminary data.</text>
</comment>
<dbReference type="OrthoDB" id="9794628at2"/>
<dbReference type="PANTHER" id="PTHR33495:SF14">
    <property type="entry name" value="ANTI-SIGMA FACTOR ANTAGONIST"/>
    <property type="match status" value="1"/>
</dbReference>
<dbReference type="InterPro" id="IPR003658">
    <property type="entry name" value="Anti-sigma_ant"/>
</dbReference>
<dbReference type="PANTHER" id="PTHR33495">
    <property type="entry name" value="ANTI-SIGMA FACTOR ANTAGONIST TM_1081-RELATED-RELATED"/>
    <property type="match status" value="1"/>
</dbReference>
<proteinExistence type="inferred from homology"/>
<dbReference type="InterPro" id="IPR002645">
    <property type="entry name" value="STAS_dom"/>
</dbReference>
<dbReference type="PROSITE" id="PS50801">
    <property type="entry name" value="STAS"/>
    <property type="match status" value="1"/>
</dbReference>
<gene>
    <name evidence="4" type="primary">btrV_2</name>
    <name evidence="4" type="ORF">Pmgp_00479</name>
</gene>
<dbReference type="InterPro" id="IPR036513">
    <property type="entry name" value="STAS_dom_sf"/>
</dbReference>
<protein>
    <recommendedName>
        <fullName evidence="2">Anti-sigma factor antagonist</fullName>
    </recommendedName>
</protein>
<sequence length="110" mass="11961">MKIQESKSGSVIILELNGRLDASTSGILEKKLMDSLDGGEKFFILDFNQLDYISSAGLRVLLMAAKKTNGIGGKVALSCLKEHVKEVFDIAGFTAIFPICFTQEDAAKLF</sequence>
<dbReference type="GO" id="GO:0043856">
    <property type="term" value="F:anti-sigma factor antagonist activity"/>
    <property type="evidence" value="ECO:0007669"/>
    <property type="project" value="InterPro"/>
</dbReference>
<dbReference type="Gene3D" id="3.30.750.24">
    <property type="entry name" value="STAS domain"/>
    <property type="match status" value="1"/>
</dbReference>
<dbReference type="EMBL" id="QFFZ01000003">
    <property type="protein sequence ID" value="TEB13183.1"/>
    <property type="molecule type" value="Genomic_DNA"/>
</dbReference>
<dbReference type="Pfam" id="PF01740">
    <property type="entry name" value="STAS"/>
    <property type="match status" value="1"/>
</dbReference>
<evidence type="ECO:0000313" key="4">
    <source>
        <dbReference type="EMBL" id="TEB13183.1"/>
    </source>
</evidence>
<evidence type="ECO:0000256" key="2">
    <source>
        <dbReference type="RuleBase" id="RU003749"/>
    </source>
</evidence>
<keyword evidence="5" id="KW-1185">Reference proteome</keyword>
<feature type="domain" description="STAS" evidence="3">
    <location>
        <begin position="1"/>
        <end position="110"/>
    </location>
</feature>
<dbReference type="CDD" id="cd07043">
    <property type="entry name" value="STAS_anti-anti-sigma_factors"/>
    <property type="match status" value="1"/>
</dbReference>
<dbReference type="Proteomes" id="UP000297597">
    <property type="component" value="Unassembled WGS sequence"/>
</dbReference>
<dbReference type="NCBIfam" id="TIGR00377">
    <property type="entry name" value="ant_ant_sig"/>
    <property type="match status" value="1"/>
</dbReference>
<dbReference type="SUPFAM" id="SSF52091">
    <property type="entry name" value="SpoIIaa-like"/>
    <property type="match status" value="1"/>
</dbReference>